<sequence length="163" mass="18371">MTFLKVLRLVIFGSVTLLSLVILGSSSFLNEKSSPMFHCTSRVRENYINITLIPLVTMFTFPFAMSLIIVIERATHNKRDLPTVTFELPLLTLFPLWFICAHTGIFEFFGTFRHCNRGQGVGVMSAGLDVPSHCKIVAVAHGSEWLIYFGCKIFIPFNLPINI</sequence>
<protein>
    <recommendedName>
        <fullName evidence="4">Transmembrane protein</fullName>
    </recommendedName>
</protein>
<feature type="transmembrane region" description="Helical" evidence="1">
    <location>
        <begin position="50"/>
        <end position="71"/>
    </location>
</feature>
<keyword evidence="3" id="KW-1185">Reference proteome</keyword>
<dbReference type="InParanoid" id="A0A409XV52"/>
<evidence type="ECO:0000256" key="1">
    <source>
        <dbReference type="SAM" id="Phobius"/>
    </source>
</evidence>
<organism evidence="2 3">
    <name type="scientific">Psilocybe cyanescens</name>
    <dbReference type="NCBI Taxonomy" id="93625"/>
    <lineage>
        <taxon>Eukaryota</taxon>
        <taxon>Fungi</taxon>
        <taxon>Dikarya</taxon>
        <taxon>Basidiomycota</taxon>
        <taxon>Agaricomycotina</taxon>
        <taxon>Agaricomycetes</taxon>
        <taxon>Agaricomycetidae</taxon>
        <taxon>Agaricales</taxon>
        <taxon>Agaricineae</taxon>
        <taxon>Strophariaceae</taxon>
        <taxon>Psilocybe</taxon>
    </lineage>
</organism>
<keyword evidence="1" id="KW-0472">Membrane</keyword>
<dbReference type="AlphaFoldDB" id="A0A409XV52"/>
<dbReference type="EMBL" id="NHYD01000278">
    <property type="protein sequence ID" value="PPQ94655.1"/>
    <property type="molecule type" value="Genomic_DNA"/>
</dbReference>
<proteinExistence type="predicted"/>
<feature type="transmembrane region" description="Helical" evidence="1">
    <location>
        <begin position="6"/>
        <end position="29"/>
    </location>
</feature>
<reference evidence="2 3" key="1">
    <citation type="journal article" date="2018" name="Evol. Lett.">
        <title>Horizontal gene cluster transfer increased hallucinogenic mushroom diversity.</title>
        <authorList>
            <person name="Reynolds H.T."/>
            <person name="Vijayakumar V."/>
            <person name="Gluck-Thaler E."/>
            <person name="Korotkin H.B."/>
            <person name="Matheny P.B."/>
            <person name="Slot J.C."/>
        </authorList>
    </citation>
    <scope>NUCLEOTIDE SEQUENCE [LARGE SCALE GENOMIC DNA]</scope>
    <source>
        <strain evidence="2 3">2631</strain>
    </source>
</reference>
<evidence type="ECO:0000313" key="2">
    <source>
        <dbReference type="EMBL" id="PPQ94655.1"/>
    </source>
</evidence>
<evidence type="ECO:0008006" key="4">
    <source>
        <dbReference type="Google" id="ProtNLM"/>
    </source>
</evidence>
<accession>A0A409XV52</accession>
<name>A0A409XV52_PSICY</name>
<gene>
    <name evidence="2" type="ORF">CVT25_009386</name>
</gene>
<dbReference type="Proteomes" id="UP000283269">
    <property type="component" value="Unassembled WGS sequence"/>
</dbReference>
<keyword evidence="1" id="KW-1133">Transmembrane helix</keyword>
<keyword evidence="1" id="KW-0812">Transmembrane</keyword>
<feature type="transmembrane region" description="Helical" evidence="1">
    <location>
        <begin position="91"/>
        <end position="109"/>
    </location>
</feature>
<evidence type="ECO:0000313" key="3">
    <source>
        <dbReference type="Proteomes" id="UP000283269"/>
    </source>
</evidence>
<comment type="caution">
    <text evidence="2">The sequence shown here is derived from an EMBL/GenBank/DDBJ whole genome shotgun (WGS) entry which is preliminary data.</text>
</comment>